<organism evidence="3 4">
    <name type="scientific">Adineta ricciae</name>
    <name type="common">Rotifer</name>
    <dbReference type="NCBI Taxonomy" id="249248"/>
    <lineage>
        <taxon>Eukaryota</taxon>
        <taxon>Metazoa</taxon>
        <taxon>Spiralia</taxon>
        <taxon>Gnathifera</taxon>
        <taxon>Rotifera</taxon>
        <taxon>Eurotatoria</taxon>
        <taxon>Bdelloidea</taxon>
        <taxon>Adinetida</taxon>
        <taxon>Adinetidae</taxon>
        <taxon>Adineta</taxon>
    </lineage>
</organism>
<protein>
    <recommendedName>
        <fullName evidence="2">Condensation domain-containing protein</fullName>
    </recommendedName>
</protein>
<name>A0A815PZA0_ADIRI</name>
<feature type="transmembrane region" description="Helical" evidence="1">
    <location>
        <begin position="60"/>
        <end position="84"/>
    </location>
</feature>
<dbReference type="GO" id="GO:0043041">
    <property type="term" value="P:amino acid activation for nonribosomal peptide biosynthetic process"/>
    <property type="evidence" value="ECO:0007669"/>
    <property type="project" value="TreeGrafter"/>
</dbReference>
<dbReference type="GO" id="GO:0031177">
    <property type="term" value="F:phosphopantetheine binding"/>
    <property type="evidence" value="ECO:0007669"/>
    <property type="project" value="TreeGrafter"/>
</dbReference>
<keyword evidence="1" id="KW-0472">Membrane</keyword>
<dbReference type="GO" id="GO:0005829">
    <property type="term" value="C:cytosol"/>
    <property type="evidence" value="ECO:0007669"/>
    <property type="project" value="TreeGrafter"/>
</dbReference>
<sequence length="468" mass="53991">MALNQLEKEFGSNKRLNGDTRSFNHRLNTIVNTDGLQQQHAHGPGGDQINNTYQSPTLSLLIASMFGVLVASMLGTDISFVITFGNKIKKNVKQLTQEYANEKSTIDENQLRFIDFAHYERQSDLSKAEAFWEDFFHDYDFHLRINLPYDNKMILISSGSYYAFDIDPSLTRQIFRYKQKKNINFFRLFLSVFYCYLFKLTQDKDFCVVGVTPNRPKKELTSVIGPFENYVVYRHFIDPHQSFNEFVAKIDELCTNIKENAAYPYQHLIAFARKCGSPQQPFSQVALRVDIDEDKWILDVDQNLVLNQVSLTNHKQFPRNTKLTPIDLTLVVRCNLENKSIDFYFDYAEKLFEQKTIELLADRFKKILKHLFDVSSNFDSDEELIIIALNHRLNAIVNTGDLQQQHAQGTDHGLATEPSCDRNRNTHQLHTFSLLVGSMFGLLVARMLDIIPAAVICIFLIALKLVVL</sequence>
<keyword evidence="1" id="KW-1133">Transmembrane helix</keyword>
<dbReference type="GO" id="GO:0044550">
    <property type="term" value="P:secondary metabolite biosynthetic process"/>
    <property type="evidence" value="ECO:0007669"/>
    <property type="project" value="TreeGrafter"/>
</dbReference>
<dbReference type="Proteomes" id="UP000663852">
    <property type="component" value="Unassembled WGS sequence"/>
</dbReference>
<evidence type="ECO:0000259" key="2">
    <source>
        <dbReference type="Pfam" id="PF00668"/>
    </source>
</evidence>
<comment type="caution">
    <text evidence="3">The sequence shown here is derived from an EMBL/GenBank/DDBJ whole genome shotgun (WGS) entry which is preliminary data.</text>
</comment>
<dbReference type="OrthoDB" id="416786at2759"/>
<evidence type="ECO:0000256" key="1">
    <source>
        <dbReference type="SAM" id="Phobius"/>
    </source>
</evidence>
<dbReference type="AlphaFoldDB" id="A0A815PZA0"/>
<feature type="transmembrane region" description="Helical" evidence="1">
    <location>
        <begin position="432"/>
        <end position="463"/>
    </location>
</feature>
<dbReference type="Gene3D" id="3.30.559.30">
    <property type="entry name" value="Nonribosomal peptide synthetase, condensation domain"/>
    <property type="match status" value="1"/>
</dbReference>
<dbReference type="InterPro" id="IPR023213">
    <property type="entry name" value="CAT-like_dom_sf"/>
</dbReference>
<dbReference type="GO" id="GO:0003824">
    <property type="term" value="F:catalytic activity"/>
    <property type="evidence" value="ECO:0007669"/>
    <property type="project" value="InterPro"/>
</dbReference>
<dbReference type="Pfam" id="PF00668">
    <property type="entry name" value="Condensation"/>
    <property type="match status" value="1"/>
</dbReference>
<feature type="domain" description="Condensation" evidence="2">
    <location>
        <begin position="93"/>
        <end position="384"/>
    </location>
</feature>
<dbReference type="EMBL" id="CAJNOJ010000460">
    <property type="protein sequence ID" value="CAF1456362.1"/>
    <property type="molecule type" value="Genomic_DNA"/>
</dbReference>
<dbReference type="PANTHER" id="PTHR45527:SF1">
    <property type="entry name" value="FATTY ACID SYNTHASE"/>
    <property type="match status" value="1"/>
</dbReference>
<proteinExistence type="predicted"/>
<accession>A0A815PZA0</accession>
<evidence type="ECO:0000313" key="4">
    <source>
        <dbReference type="Proteomes" id="UP000663852"/>
    </source>
</evidence>
<keyword evidence="1" id="KW-0812">Transmembrane</keyword>
<dbReference type="Gene3D" id="3.30.559.10">
    <property type="entry name" value="Chloramphenicol acetyltransferase-like domain"/>
    <property type="match status" value="1"/>
</dbReference>
<reference evidence="3" key="1">
    <citation type="submission" date="2021-02" db="EMBL/GenBank/DDBJ databases">
        <authorList>
            <person name="Nowell W R."/>
        </authorList>
    </citation>
    <scope>NUCLEOTIDE SEQUENCE</scope>
</reference>
<evidence type="ECO:0000313" key="3">
    <source>
        <dbReference type="EMBL" id="CAF1456362.1"/>
    </source>
</evidence>
<dbReference type="PANTHER" id="PTHR45527">
    <property type="entry name" value="NONRIBOSOMAL PEPTIDE SYNTHETASE"/>
    <property type="match status" value="1"/>
</dbReference>
<dbReference type="SUPFAM" id="SSF52777">
    <property type="entry name" value="CoA-dependent acyltransferases"/>
    <property type="match status" value="1"/>
</dbReference>
<dbReference type="InterPro" id="IPR001242">
    <property type="entry name" value="Condensation_dom"/>
</dbReference>
<gene>
    <name evidence="3" type="ORF">EDS130_LOCUS39856</name>
</gene>